<evidence type="ECO:0000313" key="1">
    <source>
        <dbReference type="EMBL" id="SHK11941.1"/>
    </source>
</evidence>
<proteinExistence type="predicted"/>
<gene>
    <name evidence="1" type="ORF">SAMN02745123_00734</name>
</gene>
<keyword evidence="2" id="KW-1185">Reference proteome</keyword>
<organism evidence="1 2">
    <name type="scientific">Desulforamulus aeronauticus DSM 10349</name>
    <dbReference type="NCBI Taxonomy" id="1121421"/>
    <lineage>
        <taxon>Bacteria</taxon>
        <taxon>Bacillati</taxon>
        <taxon>Bacillota</taxon>
        <taxon>Clostridia</taxon>
        <taxon>Eubacteriales</taxon>
        <taxon>Peptococcaceae</taxon>
        <taxon>Desulforamulus</taxon>
    </lineage>
</organism>
<dbReference type="RefSeq" id="WP_072911037.1">
    <property type="nucleotide sequence ID" value="NZ_FRAR01000007.1"/>
</dbReference>
<sequence>MNKFKSRKFWMAVVAAGVAIGNEGPGLDLPKEAIMTVAGVAIFYILGESHVDANRGGNTNG</sequence>
<dbReference type="EMBL" id="FRAR01000007">
    <property type="protein sequence ID" value="SHK11941.1"/>
    <property type="molecule type" value="Genomic_DNA"/>
</dbReference>
<dbReference type="Proteomes" id="UP000183997">
    <property type="component" value="Unassembled WGS sequence"/>
</dbReference>
<evidence type="ECO:0000313" key="2">
    <source>
        <dbReference type="Proteomes" id="UP000183997"/>
    </source>
</evidence>
<dbReference type="OrthoDB" id="1809805at2"/>
<name>A0A1M6PVI7_9FIRM</name>
<protein>
    <submittedName>
        <fullName evidence="1">Uncharacterized protein</fullName>
    </submittedName>
</protein>
<dbReference type="STRING" id="1121421.SAMN02745123_00734"/>
<reference evidence="2" key="1">
    <citation type="submission" date="2016-11" db="EMBL/GenBank/DDBJ databases">
        <authorList>
            <person name="Varghese N."/>
            <person name="Submissions S."/>
        </authorList>
    </citation>
    <scope>NUCLEOTIDE SEQUENCE [LARGE SCALE GENOMIC DNA]</scope>
    <source>
        <strain evidence="2">DSM 10349</strain>
    </source>
</reference>
<accession>A0A1M6PVI7</accession>
<dbReference type="AlphaFoldDB" id="A0A1M6PVI7"/>